<sequence length="363" mass="40931">MKTRHFEMITMLLAAVILMDVFQVKAEVLDMADNAFDDEYLKCSDRMEIKYIPQLLEEEKASQQVLKDVWANAQTKWEARKTQLSLPMNFKDNHGIALMAYISEAQKQTDFYHQFNEAVKVAGQSRKDYIYDFQFKAFHFYLTKALQLLRKPCEDSYKNVVYFTSQISFTFGGLNQARFGHFTLAYLTKPQAVDDQNILLTIYTCFGVPVEKFADGESEKVTLIPLNEVFHVSQDGTSNNLNLQSTNKTCSHYECAFVGGLKTENCADNMEYLQSIYAYNPGERNKKLEDPEMRNQEPTISPGMEGREPTQIPAPAPAPAPAPGPGPVPVPKTYPSSSSGKILLPSFGIFIILISVSVHLVAL</sequence>
<evidence type="ECO:0000256" key="1">
    <source>
        <dbReference type="ARBA" id="ARBA00009558"/>
    </source>
</evidence>
<keyword evidence="4" id="KW-0548">Nucleotidyltransferase</keyword>
<evidence type="ECO:0000313" key="11">
    <source>
        <dbReference type="Proteomes" id="UP001652624"/>
    </source>
</evidence>
<evidence type="ECO:0000256" key="10">
    <source>
        <dbReference type="SAM" id="Phobius"/>
    </source>
</evidence>
<comment type="catalytic activity">
    <reaction evidence="7 8">
        <text>L-arginyl-[protein] + NAD(+) = N(omega)-(ADP-D-ribosyl)-L-arginyl-[protein] + nicotinamide + H(+)</text>
        <dbReference type="Rhea" id="RHEA:19149"/>
        <dbReference type="Rhea" id="RHEA-COMP:10532"/>
        <dbReference type="Rhea" id="RHEA-COMP:15087"/>
        <dbReference type="ChEBI" id="CHEBI:15378"/>
        <dbReference type="ChEBI" id="CHEBI:17154"/>
        <dbReference type="ChEBI" id="CHEBI:29965"/>
        <dbReference type="ChEBI" id="CHEBI:57540"/>
        <dbReference type="ChEBI" id="CHEBI:142554"/>
        <dbReference type="EC" id="2.4.2.31"/>
    </reaction>
</comment>
<feature type="signal peptide" evidence="8">
    <location>
        <begin position="1"/>
        <end position="26"/>
    </location>
</feature>
<evidence type="ECO:0000256" key="6">
    <source>
        <dbReference type="ARBA" id="ARBA00023027"/>
    </source>
</evidence>
<dbReference type="EC" id="2.4.2.31" evidence="8"/>
<feature type="compositionally biased region" description="Pro residues" evidence="9">
    <location>
        <begin position="312"/>
        <end position="332"/>
    </location>
</feature>
<keyword evidence="3 8" id="KW-0808">Transferase</keyword>
<dbReference type="PROSITE" id="PS51996">
    <property type="entry name" value="TR_MART"/>
    <property type="match status" value="1"/>
</dbReference>
<dbReference type="InterPro" id="IPR000768">
    <property type="entry name" value="ART"/>
</dbReference>
<evidence type="ECO:0000256" key="4">
    <source>
        <dbReference type="ARBA" id="ARBA00022695"/>
    </source>
</evidence>
<name>A0ABM3X4X8_ERIEU</name>
<evidence type="ECO:0000256" key="5">
    <source>
        <dbReference type="ARBA" id="ARBA00022857"/>
    </source>
</evidence>
<dbReference type="Pfam" id="PF01129">
    <property type="entry name" value="ART"/>
    <property type="match status" value="1"/>
</dbReference>
<keyword evidence="11" id="KW-1185">Reference proteome</keyword>
<dbReference type="Proteomes" id="UP001652624">
    <property type="component" value="Chromosome 3"/>
</dbReference>
<dbReference type="PANTHER" id="PTHR10339:SF4">
    <property type="entry name" value="ECTO-ADP-RIBOSYLTRANSFERASE 3"/>
    <property type="match status" value="1"/>
</dbReference>
<dbReference type="Gene3D" id="3.90.176.10">
    <property type="entry name" value="Toxin ADP-ribosyltransferase, Chain A, domain 1"/>
    <property type="match status" value="1"/>
</dbReference>
<evidence type="ECO:0000256" key="7">
    <source>
        <dbReference type="ARBA" id="ARBA00047597"/>
    </source>
</evidence>
<feature type="compositionally biased region" description="Basic and acidic residues" evidence="9">
    <location>
        <begin position="283"/>
        <end position="295"/>
    </location>
</feature>
<dbReference type="InterPro" id="IPR050999">
    <property type="entry name" value="ADP-ribosyltransferase_ARG"/>
</dbReference>
<comment type="similarity">
    <text evidence="1 8">Belongs to the Arg-specific ADP-ribosyltransferase family.</text>
</comment>
<accession>A0ABM3X4X8</accession>
<dbReference type="PRINTS" id="PR00970">
    <property type="entry name" value="RIBTRNSFRASE"/>
</dbReference>
<feature type="region of interest" description="Disordered" evidence="9">
    <location>
        <begin position="283"/>
        <end position="335"/>
    </location>
</feature>
<gene>
    <name evidence="12" type="primary">ART3</name>
</gene>
<dbReference type="PROSITE" id="PS01291">
    <property type="entry name" value="ART"/>
    <property type="match status" value="1"/>
</dbReference>
<keyword evidence="2 8" id="KW-0328">Glycosyltransferase</keyword>
<evidence type="ECO:0000256" key="9">
    <source>
        <dbReference type="SAM" id="MobiDB-lite"/>
    </source>
</evidence>
<keyword evidence="6 8" id="KW-0520">NAD</keyword>
<keyword evidence="10" id="KW-0472">Membrane</keyword>
<evidence type="ECO:0000313" key="12">
    <source>
        <dbReference type="RefSeq" id="XP_060043871.1"/>
    </source>
</evidence>
<keyword evidence="10" id="KW-0812">Transmembrane</keyword>
<dbReference type="GeneID" id="103110688"/>
<keyword evidence="5 8" id="KW-0521">NADP</keyword>
<evidence type="ECO:0000256" key="2">
    <source>
        <dbReference type="ARBA" id="ARBA00022676"/>
    </source>
</evidence>
<dbReference type="RefSeq" id="XP_060043871.1">
    <property type="nucleotide sequence ID" value="XM_060187888.1"/>
</dbReference>
<protein>
    <recommendedName>
        <fullName evidence="8">NAD(P)(+)--arginine ADP-ribosyltransferase</fullName>
        <ecNumber evidence="8">2.4.2.31</ecNumber>
    </recommendedName>
    <alternativeName>
        <fullName evidence="8">Mono(ADP-ribosyl)transferase</fullName>
    </alternativeName>
</protein>
<organism evidence="11 12">
    <name type="scientific">Erinaceus europaeus</name>
    <name type="common">Western European hedgehog</name>
    <dbReference type="NCBI Taxonomy" id="9365"/>
    <lineage>
        <taxon>Eukaryota</taxon>
        <taxon>Metazoa</taxon>
        <taxon>Chordata</taxon>
        <taxon>Craniata</taxon>
        <taxon>Vertebrata</taxon>
        <taxon>Euteleostomi</taxon>
        <taxon>Mammalia</taxon>
        <taxon>Eutheria</taxon>
        <taxon>Laurasiatheria</taxon>
        <taxon>Eulipotyphla</taxon>
        <taxon>Erinaceidae</taxon>
        <taxon>Erinaceinae</taxon>
        <taxon>Erinaceus</taxon>
    </lineage>
</organism>
<dbReference type="PANTHER" id="PTHR10339">
    <property type="entry name" value="ADP-RIBOSYLTRANSFERASE"/>
    <property type="match status" value="1"/>
</dbReference>
<evidence type="ECO:0000256" key="8">
    <source>
        <dbReference type="RuleBase" id="RU361228"/>
    </source>
</evidence>
<feature type="transmembrane region" description="Helical" evidence="10">
    <location>
        <begin position="342"/>
        <end position="362"/>
    </location>
</feature>
<keyword evidence="8" id="KW-0732">Signal</keyword>
<evidence type="ECO:0000256" key="3">
    <source>
        <dbReference type="ARBA" id="ARBA00022679"/>
    </source>
</evidence>
<feature type="chain" id="PRO_5044974104" description="NAD(P)(+)--arginine ADP-ribosyltransferase" evidence="8">
    <location>
        <begin position="27"/>
        <end position="363"/>
    </location>
</feature>
<keyword evidence="10" id="KW-1133">Transmembrane helix</keyword>
<reference evidence="12" key="1">
    <citation type="submission" date="2025-08" db="UniProtKB">
        <authorList>
            <consortium name="RefSeq"/>
        </authorList>
    </citation>
    <scope>IDENTIFICATION</scope>
</reference>
<proteinExistence type="inferred from homology"/>
<dbReference type="SUPFAM" id="SSF56399">
    <property type="entry name" value="ADP-ribosylation"/>
    <property type="match status" value="1"/>
</dbReference>